<reference evidence="1" key="1">
    <citation type="submission" date="2014-11" db="EMBL/GenBank/DDBJ databases">
        <authorList>
            <person name="Amaro Gonzalez C."/>
        </authorList>
    </citation>
    <scope>NUCLEOTIDE SEQUENCE</scope>
</reference>
<reference evidence="1" key="2">
    <citation type="journal article" date="2015" name="Fish Shellfish Immunol.">
        <title>Early steps in the European eel (Anguilla anguilla)-Vibrio vulnificus interaction in the gills: Role of the RtxA13 toxin.</title>
        <authorList>
            <person name="Callol A."/>
            <person name="Pajuelo D."/>
            <person name="Ebbesson L."/>
            <person name="Teles M."/>
            <person name="MacKenzie S."/>
            <person name="Amaro C."/>
        </authorList>
    </citation>
    <scope>NUCLEOTIDE SEQUENCE</scope>
</reference>
<name>A0A0E9SSJ1_ANGAN</name>
<sequence>MLVSSNHNHNPINLTKCSFFLLRYFKCRTEFGNPLV</sequence>
<dbReference type="EMBL" id="GBXM01064273">
    <property type="protein sequence ID" value="JAH44304.1"/>
    <property type="molecule type" value="Transcribed_RNA"/>
</dbReference>
<protein>
    <submittedName>
        <fullName evidence="1">Uncharacterized protein</fullName>
    </submittedName>
</protein>
<organism evidence="1">
    <name type="scientific">Anguilla anguilla</name>
    <name type="common">European freshwater eel</name>
    <name type="synonym">Muraena anguilla</name>
    <dbReference type="NCBI Taxonomy" id="7936"/>
    <lineage>
        <taxon>Eukaryota</taxon>
        <taxon>Metazoa</taxon>
        <taxon>Chordata</taxon>
        <taxon>Craniata</taxon>
        <taxon>Vertebrata</taxon>
        <taxon>Euteleostomi</taxon>
        <taxon>Actinopterygii</taxon>
        <taxon>Neopterygii</taxon>
        <taxon>Teleostei</taxon>
        <taxon>Anguilliformes</taxon>
        <taxon>Anguillidae</taxon>
        <taxon>Anguilla</taxon>
    </lineage>
</organism>
<accession>A0A0E9SSJ1</accession>
<dbReference type="AlphaFoldDB" id="A0A0E9SSJ1"/>
<proteinExistence type="predicted"/>
<evidence type="ECO:0000313" key="1">
    <source>
        <dbReference type="EMBL" id="JAH44304.1"/>
    </source>
</evidence>